<name>A0A850QMA1_PHODD</name>
<proteinExistence type="predicted"/>
<evidence type="ECO:0000313" key="1">
    <source>
        <dbReference type="EMBL" id="NVO99392.1"/>
    </source>
</evidence>
<gene>
    <name evidence="1" type="ORF">HWA77_04125</name>
</gene>
<dbReference type="Proteomes" id="UP000533429">
    <property type="component" value="Unassembled WGS sequence"/>
</dbReference>
<accession>A0A850QMA1</accession>
<evidence type="ECO:0000313" key="2">
    <source>
        <dbReference type="Proteomes" id="UP000533429"/>
    </source>
</evidence>
<organism evidence="1 2">
    <name type="scientific">Photobacterium damselae subsp. damselae</name>
    <name type="common">Listonella damsela</name>
    <dbReference type="NCBI Taxonomy" id="85581"/>
    <lineage>
        <taxon>Bacteria</taxon>
        <taxon>Pseudomonadati</taxon>
        <taxon>Pseudomonadota</taxon>
        <taxon>Gammaproteobacteria</taxon>
        <taxon>Vibrionales</taxon>
        <taxon>Vibrionaceae</taxon>
        <taxon>Photobacterium</taxon>
    </lineage>
</organism>
<protein>
    <submittedName>
        <fullName evidence="1">Uncharacterized protein</fullName>
    </submittedName>
</protein>
<reference evidence="1 2" key="1">
    <citation type="submission" date="2020-06" db="EMBL/GenBank/DDBJ databases">
        <title>Photobacterium damselae subsp. damselae comparative genomics.</title>
        <authorList>
            <person name="Osorio C.R."/>
        </authorList>
    </citation>
    <scope>NUCLEOTIDE SEQUENCE [LARGE SCALE GENOMIC DNA]</scope>
    <source>
        <strain evidence="1 2">TW250/03</strain>
    </source>
</reference>
<sequence length="155" mass="17276">MPSSNMTSDNYNRSYSYTGENLLNVADGLFDEIATANHANFCVDILGKDLLITLTNKAASQLFTLSHLDTNEIIIATVLKVTQGVSSELMEALSDSVQHIEDVNIYFEVNDRNEIIASIYASVDLTTDLYSNKNFAIINSLYTAIELVLDEHFFH</sequence>
<dbReference type="AlphaFoldDB" id="A0A850QMA1"/>
<comment type="caution">
    <text evidence="1">The sequence shown here is derived from an EMBL/GenBank/DDBJ whole genome shotgun (WGS) entry which is preliminary data.</text>
</comment>
<dbReference type="EMBL" id="JABXOR010000259">
    <property type="protein sequence ID" value="NVO99392.1"/>
    <property type="molecule type" value="Genomic_DNA"/>
</dbReference>